<dbReference type="AlphaFoldDB" id="A0A0A1SVM0"/>
<dbReference type="InterPro" id="IPR050196">
    <property type="entry name" value="Cytochrome_P450_Monoox"/>
</dbReference>
<dbReference type="OrthoDB" id="2789670at2759"/>
<dbReference type="Pfam" id="PF00067">
    <property type="entry name" value="p450"/>
    <property type="match status" value="1"/>
</dbReference>
<organism evidence="6 7">
    <name type="scientific">[Torrubiella] hemipterigena</name>
    <dbReference type="NCBI Taxonomy" id="1531966"/>
    <lineage>
        <taxon>Eukaryota</taxon>
        <taxon>Fungi</taxon>
        <taxon>Dikarya</taxon>
        <taxon>Ascomycota</taxon>
        <taxon>Pezizomycotina</taxon>
        <taxon>Sordariomycetes</taxon>
        <taxon>Hypocreomycetidae</taxon>
        <taxon>Hypocreales</taxon>
        <taxon>Clavicipitaceae</taxon>
        <taxon>Clavicipitaceae incertae sedis</taxon>
        <taxon>'Torrubiella' clade</taxon>
    </lineage>
</organism>
<keyword evidence="3 4" id="KW-0408">Iron</keyword>
<dbReference type="STRING" id="1531966.A0A0A1SVM0"/>
<feature type="binding site" description="axial binding residue" evidence="4">
    <location>
        <position position="454"/>
    </location>
    <ligand>
        <name>heme</name>
        <dbReference type="ChEBI" id="CHEBI:30413"/>
    </ligand>
    <ligandPart>
        <name>Fe</name>
        <dbReference type="ChEBI" id="CHEBI:18248"/>
    </ligandPart>
</feature>
<dbReference type="HOGENOM" id="CLU_042557_2_0_1"/>
<gene>
    <name evidence="6" type="ORF">VHEMI02392</name>
</gene>
<dbReference type="PRINTS" id="PR00463">
    <property type="entry name" value="EP450I"/>
</dbReference>
<dbReference type="InterPro" id="IPR002401">
    <property type="entry name" value="Cyt_P450_E_grp-I"/>
</dbReference>
<dbReference type="CDD" id="cd20615">
    <property type="entry name" value="CYP_GliC-like"/>
    <property type="match status" value="1"/>
</dbReference>
<dbReference type="SUPFAM" id="SSF48264">
    <property type="entry name" value="Cytochrome P450"/>
    <property type="match status" value="1"/>
</dbReference>
<dbReference type="InterPro" id="IPR017972">
    <property type="entry name" value="Cyt_P450_CS"/>
</dbReference>
<proteinExistence type="inferred from homology"/>
<keyword evidence="5" id="KW-0503">Monooxygenase</keyword>
<dbReference type="EMBL" id="CDHN01000001">
    <property type="protein sequence ID" value="CEJ82321.1"/>
    <property type="molecule type" value="Genomic_DNA"/>
</dbReference>
<dbReference type="Proteomes" id="UP000039046">
    <property type="component" value="Unassembled WGS sequence"/>
</dbReference>
<keyword evidence="5" id="KW-0560">Oxidoreductase</keyword>
<evidence type="ECO:0000256" key="2">
    <source>
        <dbReference type="ARBA" id="ARBA00022723"/>
    </source>
</evidence>
<keyword evidence="2 4" id="KW-0479">Metal-binding</keyword>
<comment type="similarity">
    <text evidence="1 5">Belongs to the cytochrome P450 family.</text>
</comment>
<dbReference type="InterPro" id="IPR001128">
    <property type="entry name" value="Cyt_P450"/>
</dbReference>
<protein>
    <recommendedName>
        <fullName evidence="8">Cytochrome P450</fullName>
    </recommendedName>
</protein>
<keyword evidence="4 5" id="KW-0349">Heme</keyword>
<dbReference type="GO" id="GO:0005506">
    <property type="term" value="F:iron ion binding"/>
    <property type="evidence" value="ECO:0007669"/>
    <property type="project" value="InterPro"/>
</dbReference>
<evidence type="ECO:0000313" key="6">
    <source>
        <dbReference type="EMBL" id="CEJ82321.1"/>
    </source>
</evidence>
<evidence type="ECO:0000256" key="5">
    <source>
        <dbReference type="RuleBase" id="RU000461"/>
    </source>
</evidence>
<name>A0A0A1SVM0_9HYPO</name>
<accession>A0A0A1SVM0</accession>
<evidence type="ECO:0008006" key="8">
    <source>
        <dbReference type="Google" id="ProtNLM"/>
    </source>
</evidence>
<dbReference type="Gene3D" id="1.10.630.10">
    <property type="entry name" value="Cytochrome P450"/>
    <property type="match status" value="1"/>
</dbReference>
<evidence type="ECO:0000256" key="1">
    <source>
        <dbReference type="ARBA" id="ARBA00010617"/>
    </source>
</evidence>
<evidence type="ECO:0000256" key="4">
    <source>
        <dbReference type="PIRSR" id="PIRSR602401-1"/>
    </source>
</evidence>
<dbReference type="PANTHER" id="PTHR24291:SF167">
    <property type="entry name" value="CYTOCHROME P450 MONOOXYGENASE GLIC"/>
    <property type="match status" value="1"/>
</dbReference>
<reference evidence="6 7" key="1">
    <citation type="journal article" date="2015" name="Genome Announc.">
        <title>Draft Genome Sequence and Gene Annotation of the Entomopathogenic Fungus Verticillium hemipterigenum.</title>
        <authorList>
            <person name="Horn F."/>
            <person name="Habel A."/>
            <person name="Scharf D.H."/>
            <person name="Dworschak J."/>
            <person name="Brakhage A.A."/>
            <person name="Guthke R."/>
            <person name="Hertweck C."/>
            <person name="Linde J."/>
        </authorList>
    </citation>
    <scope>NUCLEOTIDE SEQUENCE [LARGE SCALE GENOMIC DNA]</scope>
</reference>
<dbReference type="GO" id="GO:0004497">
    <property type="term" value="F:monooxygenase activity"/>
    <property type="evidence" value="ECO:0007669"/>
    <property type="project" value="UniProtKB-KW"/>
</dbReference>
<evidence type="ECO:0000256" key="3">
    <source>
        <dbReference type="ARBA" id="ARBA00023004"/>
    </source>
</evidence>
<comment type="cofactor">
    <cofactor evidence="4">
        <name>heme</name>
        <dbReference type="ChEBI" id="CHEBI:30413"/>
    </cofactor>
</comment>
<dbReference type="PROSITE" id="PS00086">
    <property type="entry name" value="CYTOCHROME_P450"/>
    <property type="match status" value="1"/>
</dbReference>
<dbReference type="GO" id="GO:0020037">
    <property type="term" value="F:heme binding"/>
    <property type="evidence" value="ECO:0007669"/>
    <property type="project" value="InterPro"/>
</dbReference>
<dbReference type="PANTHER" id="PTHR24291">
    <property type="entry name" value="CYTOCHROME P450 FAMILY 4"/>
    <property type="match status" value="1"/>
</dbReference>
<keyword evidence="7" id="KW-1185">Reference proteome</keyword>
<dbReference type="InterPro" id="IPR036396">
    <property type="entry name" value="Cyt_P450_sf"/>
</dbReference>
<dbReference type="GO" id="GO:0016705">
    <property type="term" value="F:oxidoreductase activity, acting on paired donors, with incorporation or reduction of molecular oxygen"/>
    <property type="evidence" value="ECO:0007669"/>
    <property type="project" value="InterPro"/>
</dbReference>
<sequence length="514" mass="58026">MAIGLIIAATGGCLCAAYLSYLAIIVKKASTDYTSFFMNLLLQSLKPSCSTRGANALTKPVPSLDYKWPNGQGTEKFFEGTIASRRWMEENGPVYQIWSGIKPEVVLTKPEHLRDFYRDSDKHIKAVNNNSGWLVGELLGSCLGLVSQERWQRVRTHWSHLFTPTLAQSYTPVAINHAREYVDRLLQSQPNNVDTVIQFDVVDGLKLYPFITVAEILFGLLSEKQEKTLIGLVPEREELFRLGIKGGINRTRLAPLLQTKAYRMLCKYQASWRAFVVDAYESSRALDKNAMVEELWGKVVNDNGMSEQECLQTLDEVLFANLDVTTSAVSWTHVLIAQHPGIQQDVRQEIAQHRDQWDEYINNPNTLLAGCVLEASRLHPILPFSNPEAATVDKIVGGVAIPRGVDVIVDTHAINVDNPYWVDGTSYNPRRFSNMQSQQYRYHFWRFGFGPRQCLGKYLSDRLVRALLGELLGRCEISLHESNKDNSSFGLQDESWVGLPQVRICCKPIIEGSE</sequence>
<evidence type="ECO:0000313" key="7">
    <source>
        <dbReference type="Proteomes" id="UP000039046"/>
    </source>
</evidence>